<gene>
    <name evidence="1" type="ORF">ACFP2T_36815</name>
</gene>
<protein>
    <submittedName>
        <fullName evidence="1">Uncharacterized protein</fullName>
    </submittedName>
</protein>
<name>A0ABW1KIY8_9ACTN</name>
<dbReference type="Proteomes" id="UP001596203">
    <property type="component" value="Unassembled WGS sequence"/>
</dbReference>
<dbReference type="RefSeq" id="WP_377430286.1">
    <property type="nucleotide sequence ID" value="NZ_JBHSPR010000053.1"/>
</dbReference>
<accession>A0ABW1KIY8</accession>
<reference evidence="2" key="1">
    <citation type="journal article" date="2019" name="Int. J. Syst. Evol. Microbiol.">
        <title>The Global Catalogue of Microorganisms (GCM) 10K type strain sequencing project: providing services to taxonomists for standard genome sequencing and annotation.</title>
        <authorList>
            <consortium name="The Broad Institute Genomics Platform"/>
            <consortium name="The Broad Institute Genome Sequencing Center for Infectious Disease"/>
            <person name="Wu L."/>
            <person name="Ma J."/>
        </authorList>
    </citation>
    <scope>NUCLEOTIDE SEQUENCE [LARGE SCALE GENOMIC DNA]</scope>
    <source>
        <strain evidence="2">ZS-35-S2</strain>
    </source>
</reference>
<comment type="caution">
    <text evidence="1">The sequence shown here is derived from an EMBL/GenBank/DDBJ whole genome shotgun (WGS) entry which is preliminary data.</text>
</comment>
<keyword evidence="2" id="KW-1185">Reference proteome</keyword>
<evidence type="ECO:0000313" key="1">
    <source>
        <dbReference type="EMBL" id="MFC6021715.1"/>
    </source>
</evidence>
<organism evidence="1 2">
    <name type="scientific">Plantactinospora solaniradicis</name>
    <dbReference type="NCBI Taxonomy" id="1723736"/>
    <lineage>
        <taxon>Bacteria</taxon>
        <taxon>Bacillati</taxon>
        <taxon>Actinomycetota</taxon>
        <taxon>Actinomycetes</taxon>
        <taxon>Micromonosporales</taxon>
        <taxon>Micromonosporaceae</taxon>
        <taxon>Plantactinospora</taxon>
    </lineage>
</organism>
<sequence>MTDQIRAAHLPDGSVVSSAHTTYLKDHPSETDAWRGTGGGHHGDWEVDKALAGGAEVLRVGDRSIQVVAGARWGNLTVPERAALDAWTRGSADTNGMLYAVRHALAVERNAVGPPLAPDARERLARHLYLTASGNADAQPHWDHGVDQPVDRGPWLAEADTILAVVRGDKA</sequence>
<evidence type="ECO:0000313" key="2">
    <source>
        <dbReference type="Proteomes" id="UP001596203"/>
    </source>
</evidence>
<proteinExistence type="predicted"/>
<dbReference type="EMBL" id="JBHSPR010000053">
    <property type="protein sequence ID" value="MFC6021715.1"/>
    <property type="molecule type" value="Genomic_DNA"/>
</dbReference>